<organism evidence="1 2">
    <name type="scientific">Massarina eburnea CBS 473.64</name>
    <dbReference type="NCBI Taxonomy" id="1395130"/>
    <lineage>
        <taxon>Eukaryota</taxon>
        <taxon>Fungi</taxon>
        <taxon>Dikarya</taxon>
        <taxon>Ascomycota</taxon>
        <taxon>Pezizomycotina</taxon>
        <taxon>Dothideomycetes</taxon>
        <taxon>Pleosporomycetidae</taxon>
        <taxon>Pleosporales</taxon>
        <taxon>Massarineae</taxon>
        <taxon>Massarinaceae</taxon>
        <taxon>Massarina</taxon>
    </lineage>
</organism>
<accession>A0A6A6RWJ0</accession>
<evidence type="ECO:0000313" key="1">
    <source>
        <dbReference type="EMBL" id="KAF2639392.1"/>
    </source>
</evidence>
<sequence length="131" mass="14541">MRVGPCATYRQFARQEPERCSGPCPPPIGERHRLVATTSNIRIEGAIACPSMLWLCRPAAIASILIPTEHAAEHPDVFRSRRANAAVLPAQRHGHPLPLWVHLDARSSQSPVISIRQRPRPPVRFAGKITH</sequence>
<keyword evidence="2" id="KW-1185">Reference proteome</keyword>
<reference evidence="1" key="1">
    <citation type="journal article" date="2020" name="Stud. Mycol.">
        <title>101 Dothideomycetes genomes: a test case for predicting lifestyles and emergence of pathogens.</title>
        <authorList>
            <person name="Haridas S."/>
            <person name="Albert R."/>
            <person name="Binder M."/>
            <person name="Bloem J."/>
            <person name="Labutti K."/>
            <person name="Salamov A."/>
            <person name="Andreopoulos B."/>
            <person name="Baker S."/>
            <person name="Barry K."/>
            <person name="Bills G."/>
            <person name="Bluhm B."/>
            <person name="Cannon C."/>
            <person name="Castanera R."/>
            <person name="Culley D."/>
            <person name="Daum C."/>
            <person name="Ezra D."/>
            <person name="Gonzalez J."/>
            <person name="Henrissat B."/>
            <person name="Kuo A."/>
            <person name="Liang C."/>
            <person name="Lipzen A."/>
            <person name="Lutzoni F."/>
            <person name="Magnuson J."/>
            <person name="Mondo S."/>
            <person name="Nolan M."/>
            <person name="Ohm R."/>
            <person name="Pangilinan J."/>
            <person name="Park H.-J."/>
            <person name="Ramirez L."/>
            <person name="Alfaro M."/>
            <person name="Sun H."/>
            <person name="Tritt A."/>
            <person name="Yoshinaga Y."/>
            <person name="Zwiers L.-H."/>
            <person name="Turgeon B."/>
            <person name="Goodwin S."/>
            <person name="Spatafora J."/>
            <person name="Crous P."/>
            <person name="Grigoriev I."/>
        </authorList>
    </citation>
    <scope>NUCLEOTIDE SEQUENCE</scope>
    <source>
        <strain evidence="1">CBS 473.64</strain>
    </source>
</reference>
<dbReference type="Proteomes" id="UP000799753">
    <property type="component" value="Unassembled WGS sequence"/>
</dbReference>
<evidence type="ECO:0000313" key="2">
    <source>
        <dbReference type="Proteomes" id="UP000799753"/>
    </source>
</evidence>
<gene>
    <name evidence="1" type="ORF">P280DRAFT_60435</name>
</gene>
<dbReference type="EMBL" id="MU006787">
    <property type="protein sequence ID" value="KAF2639392.1"/>
    <property type="molecule type" value="Genomic_DNA"/>
</dbReference>
<proteinExistence type="predicted"/>
<name>A0A6A6RWJ0_9PLEO</name>
<protein>
    <submittedName>
        <fullName evidence="1">Uncharacterized protein</fullName>
    </submittedName>
</protein>
<dbReference type="AlphaFoldDB" id="A0A6A6RWJ0"/>